<dbReference type="InterPro" id="IPR015419">
    <property type="entry name" value="CTAG/Pcc1"/>
</dbReference>
<dbReference type="PANTHER" id="PTHR31283">
    <property type="entry name" value="EKC/KEOPS COMPLEX SUBUNIT PCC1 FAMILY MEMBER"/>
    <property type="match status" value="1"/>
</dbReference>
<accession>A0A0L0DCL8</accession>
<evidence type="ECO:0000256" key="5">
    <source>
        <dbReference type="ARBA" id="ARBA00022694"/>
    </source>
</evidence>
<keyword evidence="5" id="KW-0819">tRNA processing</keyword>
<gene>
    <name evidence="8" type="ORF">AMSG_06159</name>
</gene>
<keyword evidence="9" id="KW-1185">Reference proteome</keyword>
<organism evidence="8 9">
    <name type="scientific">Thecamonas trahens ATCC 50062</name>
    <dbReference type="NCBI Taxonomy" id="461836"/>
    <lineage>
        <taxon>Eukaryota</taxon>
        <taxon>Apusozoa</taxon>
        <taxon>Apusomonadida</taxon>
        <taxon>Apusomonadidae</taxon>
        <taxon>Thecamonas</taxon>
    </lineage>
</organism>
<dbReference type="EMBL" id="GL349458">
    <property type="protein sequence ID" value="KNC49866.1"/>
    <property type="molecule type" value="Genomic_DNA"/>
</dbReference>
<evidence type="ECO:0000256" key="4">
    <source>
        <dbReference type="ARBA" id="ARBA00022490"/>
    </source>
</evidence>
<evidence type="ECO:0000256" key="3">
    <source>
        <dbReference type="ARBA" id="ARBA00007073"/>
    </source>
</evidence>
<dbReference type="PANTHER" id="PTHR31283:SF5">
    <property type="entry name" value="EKC_KEOPS COMPLEX SUBUNIT LAGE3"/>
    <property type="match status" value="1"/>
</dbReference>
<evidence type="ECO:0000313" key="9">
    <source>
        <dbReference type="Proteomes" id="UP000054408"/>
    </source>
</evidence>
<evidence type="ECO:0000256" key="6">
    <source>
        <dbReference type="ARBA" id="ARBA00023242"/>
    </source>
</evidence>
<evidence type="ECO:0000256" key="2">
    <source>
        <dbReference type="ARBA" id="ARBA00004496"/>
    </source>
</evidence>
<keyword evidence="6" id="KW-0539">Nucleus</keyword>
<dbReference type="GO" id="GO:0008033">
    <property type="term" value="P:tRNA processing"/>
    <property type="evidence" value="ECO:0007669"/>
    <property type="project" value="UniProtKB-KW"/>
</dbReference>
<proteinExistence type="inferred from homology"/>
<comment type="subcellular location">
    <subcellularLocation>
        <location evidence="2">Cytoplasm</location>
    </subcellularLocation>
    <subcellularLocation>
        <location evidence="1">Nucleus</location>
    </subcellularLocation>
</comment>
<sequence>MYSVTCRIPVGSKRRADIVLGAVGVDAELRPEVVSRQWAVDDDGVLAVTVASDELRAVRVSCTSVLDHVALAIRTLAAFDGEDAGGQSQSTAAPAAMVESGM</sequence>
<dbReference type="Pfam" id="PF09341">
    <property type="entry name" value="Pcc1"/>
    <property type="match status" value="1"/>
</dbReference>
<dbReference type="GO" id="GO:0005634">
    <property type="term" value="C:nucleus"/>
    <property type="evidence" value="ECO:0007669"/>
    <property type="project" value="UniProtKB-SubCell"/>
</dbReference>
<evidence type="ECO:0000313" key="8">
    <source>
        <dbReference type="EMBL" id="KNC49866.1"/>
    </source>
</evidence>
<dbReference type="GO" id="GO:0005737">
    <property type="term" value="C:cytoplasm"/>
    <property type="evidence" value="ECO:0007669"/>
    <property type="project" value="UniProtKB-SubCell"/>
</dbReference>
<evidence type="ECO:0008006" key="10">
    <source>
        <dbReference type="Google" id="ProtNLM"/>
    </source>
</evidence>
<dbReference type="GO" id="GO:0000408">
    <property type="term" value="C:EKC/KEOPS complex"/>
    <property type="evidence" value="ECO:0007669"/>
    <property type="project" value="TreeGrafter"/>
</dbReference>
<reference evidence="8 9" key="1">
    <citation type="submission" date="2010-05" db="EMBL/GenBank/DDBJ databases">
        <title>The Genome Sequence of Thecamonas trahens ATCC 50062.</title>
        <authorList>
            <consortium name="The Broad Institute Genome Sequencing Platform"/>
            <person name="Russ C."/>
            <person name="Cuomo C."/>
            <person name="Shea T."/>
            <person name="Young S.K."/>
            <person name="Zeng Q."/>
            <person name="Koehrsen M."/>
            <person name="Haas B."/>
            <person name="Borodovsky M."/>
            <person name="Guigo R."/>
            <person name="Alvarado L."/>
            <person name="Berlin A."/>
            <person name="Bochicchio J."/>
            <person name="Borenstein D."/>
            <person name="Chapman S."/>
            <person name="Chen Z."/>
            <person name="Freedman E."/>
            <person name="Gellesch M."/>
            <person name="Goldberg J."/>
            <person name="Griggs A."/>
            <person name="Gujja S."/>
            <person name="Heilman E."/>
            <person name="Heiman D."/>
            <person name="Hepburn T."/>
            <person name="Howarth C."/>
            <person name="Jen D."/>
            <person name="Larson L."/>
            <person name="Mehta T."/>
            <person name="Park D."/>
            <person name="Pearson M."/>
            <person name="Roberts A."/>
            <person name="Saif S."/>
            <person name="Shenoy N."/>
            <person name="Sisk P."/>
            <person name="Stolte C."/>
            <person name="Sykes S."/>
            <person name="Thomson T."/>
            <person name="Walk T."/>
            <person name="White J."/>
            <person name="Yandava C."/>
            <person name="Burger G."/>
            <person name="Gray M.W."/>
            <person name="Holland P.W.H."/>
            <person name="King N."/>
            <person name="Lang F.B.F."/>
            <person name="Roger A.J."/>
            <person name="Ruiz-Trillo I."/>
            <person name="Lander E."/>
            <person name="Nusbaum C."/>
        </authorList>
    </citation>
    <scope>NUCLEOTIDE SEQUENCE [LARGE SCALE GENOMIC DNA]</scope>
    <source>
        <strain evidence="8 9">ATCC 50062</strain>
    </source>
</reference>
<feature type="region of interest" description="Disordered" evidence="7">
    <location>
        <begin position="82"/>
        <end position="102"/>
    </location>
</feature>
<dbReference type="FunFam" id="3.30.310.50:FF:000005">
    <property type="entry name" value="L antigen family member 3"/>
    <property type="match status" value="1"/>
</dbReference>
<dbReference type="RefSeq" id="XP_013757350.1">
    <property type="nucleotide sequence ID" value="XM_013901896.1"/>
</dbReference>
<name>A0A0L0DCL8_THETB</name>
<dbReference type="GO" id="GO:0070525">
    <property type="term" value="P:tRNA threonylcarbamoyladenosine metabolic process"/>
    <property type="evidence" value="ECO:0007669"/>
    <property type="project" value="TreeGrafter"/>
</dbReference>
<keyword evidence="4" id="KW-0963">Cytoplasm</keyword>
<dbReference type="OrthoDB" id="10025739at2759"/>
<evidence type="ECO:0000256" key="1">
    <source>
        <dbReference type="ARBA" id="ARBA00004123"/>
    </source>
</evidence>
<comment type="similarity">
    <text evidence="3">Belongs to the CTAG/PCC1 family.</text>
</comment>
<dbReference type="GeneID" id="25565391"/>
<dbReference type="AlphaFoldDB" id="A0A0L0DCL8"/>
<dbReference type="Gene3D" id="3.30.310.50">
    <property type="entry name" value="Alpha-D-phosphohexomutase, C-terminal domain"/>
    <property type="match status" value="1"/>
</dbReference>
<evidence type="ECO:0000256" key="7">
    <source>
        <dbReference type="SAM" id="MobiDB-lite"/>
    </source>
</evidence>
<protein>
    <recommendedName>
        <fullName evidence="10">Transcription factor Pcc1</fullName>
    </recommendedName>
</protein>
<dbReference type="Proteomes" id="UP000054408">
    <property type="component" value="Unassembled WGS sequence"/>
</dbReference>